<organism evidence="2 3">
    <name type="scientific">Pontibacter ramchanderi</name>
    <dbReference type="NCBI Taxonomy" id="1179743"/>
    <lineage>
        <taxon>Bacteria</taxon>
        <taxon>Pseudomonadati</taxon>
        <taxon>Bacteroidota</taxon>
        <taxon>Cytophagia</taxon>
        <taxon>Cytophagales</taxon>
        <taxon>Hymenobacteraceae</taxon>
        <taxon>Pontibacter</taxon>
    </lineage>
</organism>
<accession>A0A2N3UDG2</accession>
<comment type="caution">
    <text evidence="2">The sequence shown here is derived from an EMBL/GenBank/DDBJ whole genome shotgun (WGS) entry which is preliminary data.</text>
</comment>
<evidence type="ECO:0000256" key="1">
    <source>
        <dbReference type="SAM" id="Phobius"/>
    </source>
</evidence>
<proteinExistence type="predicted"/>
<dbReference type="EMBL" id="PJMU01000002">
    <property type="protein sequence ID" value="PKV67420.1"/>
    <property type="molecule type" value="Genomic_DNA"/>
</dbReference>
<dbReference type="AlphaFoldDB" id="A0A2N3UDG2"/>
<evidence type="ECO:0000313" key="2">
    <source>
        <dbReference type="EMBL" id="PKV67420.1"/>
    </source>
</evidence>
<gene>
    <name evidence="2" type="ORF">BD749_2564</name>
</gene>
<keyword evidence="1" id="KW-0472">Membrane</keyword>
<keyword evidence="3" id="KW-1185">Reference proteome</keyword>
<name>A0A2N3UDG2_9BACT</name>
<dbReference type="RefSeq" id="WP_101444648.1">
    <property type="nucleotide sequence ID" value="NZ_PJMU01000002.1"/>
</dbReference>
<dbReference type="OrthoDB" id="86940at2"/>
<feature type="transmembrane region" description="Helical" evidence="1">
    <location>
        <begin position="7"/>
        <end position="25"/>
    </location>
</feature>
<dbReference type="Proteomes" id="UP000233782">
    <property type="component" value="Unassembled WGS sequence"/>
</dbReference>
<keyword evidence="1" id="KW-0812">Transmembrane</keyword>
<protein>
    <submittedName>
        <fullName evidence="2">Uncharacterized protein</fullName>
    </submittedName>
</protein>
<keyword evidence="1" id="KW-1133">Transmembrane helix</keyword>
<evidence type="ECO:0000313" key="3">
    <source>
        <dbReference type="Proteomes" id="UP000233782"/>
    </source>
</evidence>
<reference evidence="2 3" key="1">
    <citation type="submission" date="2017-12" db="EMBL/GenBank/DDBJ databases">
        <title>Genomic Encyclopedia of Type Strains, Phase III (KMG-III): the genomes of soil and plant-associated and newly described type strains.</title>
        <authorList>
            <person name="Whitman W."/>
        </authorList>
    </citation>
    <scope>NUCLEOTIDE SEQUENCE [LARGE SCALE GENOMIC DNA]</scope>
    <source>
        <strain evidence="2 3">LP43</strain>
    </source>
</reference>
<sequence length="540" mass="62130">MKTTTKIGLIGGIVLILAIGMAFLYSKGFFEASGKSNQELEDLHPLLSIQNLHSFYNRDVSKEFDKLAEHASSDQNLKSIKLYQYSTGYGKMLLDKEFFFDFKGKPVRSVAYSADGADFSHTYYFYNDLGQNYLDVYIGSNKYDTVYTFRNYNEQNHVIDQAEYNTKGNGLIKYTTWNAKLISDNVLRLEEIIYDDDLVSSDIVPSYKQDMHLTLISPNEVEVRTARTVYQDTVHNSHYEDDFKLENRLLVSVENPIRYELDKDGDWFTAAAKGYSYRRELSYYKEGEPELIRDFKVSKAVLEKLNALAQTVPAKAWKNHNKKHSAISHRAGLFKAGKYGQRIDIREAKAIDDFTPVLWHLVSLDSGDVAGFENKCFVAGYNTPLQDKDGFNLRCLAIYERVNGSYILRKQSFNAIETFNDYEDDFAYDGFNETNFSVSLEGGEVVVHYSYMRGEASYAYAYQDGNWVLVNYESSHRTCCQAEFYSYDYRTQMYHASIMSTTEDATGDTTINVLQNRPMVYMDSMDVQQYDYAETGLLIK</sequence>